<keyword evidence="2" id="KW-0378">Hydrolase</keyword>
<dbReference type="CDD" id="cd00085">
    <property type="entry name" value="HNHc"/>
    <property type="match status" value="1"/>
</dbReference>
<organism evidence="2 3">
    <name type="scientific">Natronoglomus mannanivorans</name>
    <dbReference type="NCBI Taxonomy" id="2979990"/>
    <lineage>
        <taxon>Archaea</taxon>
        <taxon>Methanobacteriati</taxon>
        <taxon>Methanobacteriota</taxon>
        <taxon>Stenosarchaea group</taxon>
        <taxon>Halobacteria</taxon>
        <taxon>Halobacteriales</taxon>
        <taxon>Natrialbaceae</taxon>
        <taxon>Natronoglomus</taxon>
    </lineage>
</organism>
<dbReference type="Gene3D" id="3.10.28.10">
    <property type="entry name" value="Homing endonucleases"/>
    <property type="match status" value="1"/>
</dbReference>
<dbReference type="Pfam" id="PF13391">
    <property type="entry name" value="HNH_2"/>
    <property type="match status" value="1"/>
</dbReference>
<dbReference type="EMBL" id="JAOPKA010000026">
    <property type="protein sequence ID" value="MCU4744355.1"/>
    <property type="molecule type" value="Genomic_DNA"/>
</dbReference>
<feature type="domain" description="HNH nuclease" evidence="1">
    <location>
        <begin position="387"/>
        <end position="438"/>
    </location>
</feature>
<keyword evidence="2" id="KW-0255">Endonuclease</keyword>
<dbReference type="Proteomes" id="UP001321018">
    <property type="component" value="Unassembled WGS sequence"/>
</dbReference>
<gene>
    <name evidence="2" type="ORF">OB960_23550</name>
</gene>
<dbReference type="SUPFAM" id="SSF55608">
    <property type="entry name" value="Homing endonucleases"/>
    <property type="match status" value="1"/>
</dbReference>
<dbReference type="AlphaFoldDB" id="A0AAP2Z4F7"/>
<proteinExistence type="predicted"/>
<reference evidence="2" key="1">
    <citation type="submission" date="2022-09" db="EMBL/GenBank/DDBJ databases">
        <title>Enrichment on poylsaccharides allowed isolation of novel metabolic and taxonomic groups of Haloarchaea.</title>
        <authorList>
            <person name="Sorokin D.Y."/>
            <person name="Elcheninov A.G."/>
            <person name="Khizhniak T.V."/>
            <person name="Kolganova T.V."/>
            <person name="Kublanov I.V."/>
        </authorList>
    </citation>
    <scope>NUCLEOTIDE SEQUENCE</scope>
    <source>
        <strain evidence="2">AArc-xg1-1</strain>
    </source>
</reference>
<evidence type="ECO:0000313" key="2">
    <source>
        <dbReference type="EMBL" id="MCU4744355.1"/>
    </source>
</evidence>
<protein>
    <submittedName>
        <fullName evidence="2">HNH endonuclease</fullName>
    </submittedName>
</protein>
<evidence type="ECO:0000313" key="3">
    <source>
        <dbReference type="Proteomes" id="UP001321018"/>
    </source>
</evidence>
<dbReference type="InterPro" id="IPR027434">
    <property type="entry name" value="Homing_endonucl"/>
</dbReference>
<name>A0AAP2Z4F7_9EURY</name>
<sequence>MPEEIIQPLDYYAGLIDAIGRVNFEVKKTDHRVIGYDVRPSLVFHVGQQDFLDALLGTFFEDHGIGYTFRREGTKSRFMLVEDNESFRKLQAIFDGQLVQLSTELSFIVDSYLPARHSGELAAKYGHLQLMKAIADLQPERAANDNTKHTAGSFAREFDIELASVSRLEIPSASYRPELTADYLSGFFDGRGWCSVAISENETFSVGYSCTPRVELTRPHANPALKRLVSEFLDAQGIHANFYSQGGKLSVVVTELETIPMLFELLLETLWERREQVAYFSDVILPRFHRNDHHTKQGLYEISTLAEPLFRSTTGKQRQYDASYFEERWGDELVVRERATLIEDSQTDDAVRAPPETYLPAIDTDADRRSPDSAFRRAVLERYGHNCAITGLGDTRLLEVAHIVPWAADSDGRDDPSNAVVLNPLHHEAYDRGLFVIDTEYRVHVAPELDDEYLDEQLASYDGTRLEFPEGAGPDRAALEARNDEVRWWQETSATRI</sequence>
<keyword evidence="2" id="KW-0540">Nuclease</keyword>
<dbReference type="GO" id="GO:0004519">
    <property type="term" value="F:endonuclease activity"/>
    <property type="evidence" value="ECO:0007669"/>
    <property type="project" value="UniProtKB-KW"/>
</dbReference>
<comment type="caution">
    <text evidence="2">The sequence shown here is derived from an EMBL/GenBank/DDBJ whole genome shotgun (WGS) entry which is preliminary data.</text>
</comment>
<evidence type="ECO:0000259" key="1">
    <source>
        <dbReference type="Pfam" id="PF13391"/>
    </source>
</evidence>
<dbReference type="RefSeq" id="WP_338006162.1">
    <property type="nucleotide sequence ID" value="NZ_JAOPKA010000026.1"/>
</dbReference>
<accession>A0AAP2Z4F7</accession>
<dbReference type="InterPro" id="IPR003615">
    <property type="entry name" value="HNH_nuc"/>
</dbReference>